<feature type="region of interest" description="Disordered" evidence="1">
    <location>
        <begin position="150"/>
        <end position="178"/>
    </location>
</feature>
<comment type="caution">
    <text evidence="2">The sequence shown here is derived from an EMBL/GenBank/DDBJ whole genome shotgun (WGS) entry which is preliminary data.</text>
</comment>
<feature type="compositionally biased region" description="Basic residues" evidence="1">
    <location>
        <begin position="150"/>
        <end position="160"/>
    </location>
</feature>
<sequence length="178" mass="20482">MEELIAENHKFNSADWPGGDTSNPEFISTPAVQTFKTNAAAAPPTNDWLAAKIREHDIALAQLQSENCRLKQKLRKRHRKPGCKLTSMTPKIRKTKAKVSQVTTGSQPYEDNHLPDYSVANLHQNRKHHLQVHRLSDRPAKQHMLKCNRKPQALSHRKTPTFRTATVQARHRNHRQQR</sequence>
<evidence type="ECO:0000256" key="1">
    <source>
        <dbReference type="SAM" id="MobiDB-lite"/>
    </source>
</evidence>
<name>A0A8X7U9S3_BRACI</name>
<gene>
    <name evidence="2" type="ORF">Bca52824_064046</name>
</gene>
<evidence type="ECO:0000313" key="3">
    <source>
        <dbReference type="Proteomes" id="UP000886595"/>
    </source>
</evidence>
<evidence type="ECO:0000313" key="2">
    <source>
        <dbReference type="EMBL" id="KAG2269491.1"/>
    </source>
</evidence>
<feature type="compositionally biased region" description="Basic residues" evidence="1">
    <location>
        <begin position="169"/>
        <end position="178"/>
    </location>
</feature>
<proteinExistence type="predicted"/>
<protein>
    <submittedName>
        <fullName evidence="2">Uncharacterized protein</fullName>
    </submittedName>
</protein>
<dbReference type="AlphaFoldDB" id="A0A8X7U9S3"/>
<keyword evidence="3" id="KW-1185">Reference proteome</keyword>
<organism evidence="2 3">
    <name type="scientific">Brassica carinata</name>
    <name type="common">Ethiopian mustard</name>
    <name type="synonym">Abyssinian cabbage</name>
    <dbReference type="NCBI Taxonomy" id="52824"/>
    <lineage>
        <taxon>Eukaryota</taxon>
        <taxon>Viridiplantae</taxon>
        <taxon>Streptophyta</taxon>
        <taxon>Embryophyta</taxon>
        <taxon>Tracheophyta</taxon>
        <taxon>Spermatophyta</taxon>
        <taxon>Magnoliopsida</taxon>
        <taxon>eudicotyledons</taxon>
        <taxon>Gunneridae</taxon>
        <taxon>Pentapetalae</taxon>
        <taxon>rosids</taxon>
        <taxon>malvids</taxon>
        <taxon>Brassicales</taxon>
        <taxon>Brassicaceae</taxon>
        <taxon>Brassiceae</taxon>
        <taxon>Brassica</taxon>
    </lineage>
</organism>
<dbReference type="Proteomes" id="UP000886595">
    <property type="component" value="Unassembled WGS sequence"/>
</dbReference>
<dbReference type="EMBL" id="JAAMPC010000013">
    <property type="protein sequence ID" value="KAG2269491.1"/>
    <property type="molecule type" value="Genomic_DNA"/>
</dbReference>
<reference evidence="2 3" key="1">
    <citation type="submission" date="2020-02" db="EMBL/GenBank/DDBJ databases">
        <authorList>
            <person name="Ma Q."/>
            <person name="Huang Y."/>
            <person name="Song X."/>
            <person name="Pei D."/>
        </authorList>
    </citation>
    <scope>NUCLEOTIDE SEQUENCE [LARGE SCALE GENOMIC DNA]</scope>
    <source>
        <strain evidence="2">Sxm20200214</strain>
        <tissue evidence="2">Leaf</tissue>
    </source>
</reference>
<accession>A0A8X7U9S3</accession>